<evidence type="ECO:0000313" key="5">
    <source>
        <dbReference type="Proteomes" id="UP000215155"/>
    </source>
</evidence>
<organism evidence="4 5">
    <name type="scientific">Segatella copri</name>
    <dbReference type="NCBI Taxonomy" id="165179"/>
    <lineage>
        <taxon>Bacteria</taxon>
        <taxon>Pseudomonadati</taxon>
        <taxon>Bacteroidota</taxon>
        <taxon>Bacteroidia</taxon>
        <taxon>Bacteroidales</taxon>
        <taxon>Prevotellaceae</taxon>
        <taxon>Segatella</taxon>
    </lineage>
</organism>
<dbReference type="AlphaFoldDB" id="A0AA91YXR2"/>
<keyword evidence="1" id="KW-0378">Hydrolase</keyword>
<reference evidence="4 5" key="1">
    <citation type="submission" date="2017-07" db="EMBL/GenBank/DDBJ databases">
        <title>Draft genome sequence of Prevotella copri isolated from the gut of healthy adult Indian.</title>
        <authorList>
            <person name="Das B."/>
            <person name="Bag S."/>
            <person name="Ghosh T.S."/>
        </authorList>
    </citation>
    <scope>NUCLEOTIDE SEQUENCE [LARGE SCALE GENOMIC DNA]</scope>
    <source>
        <strain evidence="4 5">Indica</strain>
    </source>
</reference>
<dbReference type="Gene3D" id="2.70.70.10">
    <property type="entry name" value="Glucose Permease (Domain IIA)"/>
    <property type="match status" value="1"/>
</dbReference>
<dbReference type="RefSeq" id="WP_089543192.1">
    <property type="nucleotide sequence ID" value="NZ_NMPZ01000004.1"/>
</dbReference>
<proteinExistence type="predicted"/>
<dbReference type="Pfam" id="PF01832">
    <property type="entry name" value="Glucosaminidase"/>
    <property type="match status" value="1"/>
</dbReference>
<dbReference type="InterPro" id="IPR011055">
    <property type="entry name" value="Dup_hybrid_motif"/>
</dbReference>
<name>A0AA91YXR2_9BACT</name>
<dbReference type="Proteomes" id="UP000215155">
    <property type="component" value="Unassembled WGS sequence"/>
</dbReference>
<dbReference type="CDD" id="cd12797">
    <property type="entry name" value="M23_peptidase"/>
    <property type="match status" value="1"/>
</dbReference>
<dbReference type="EMBL" id="NMPZ01000004">
    <property type="protein sequence ID" value="OXL44850.1"/>
    <property type="molecule type" value="Genomic_DNA"/>
</dbReference>
<evidence type="ECO:0000313" key="4">
    <source>
        <dbReference type="EMBL" id="OXL44850.1"/>
    </source>
</evidence>
<keyword evidence="2" id="KW-0732">Signal</keyword>
<accession>A0AA91YXR2</accession>
<comment type="caution">
    <text evidence="4">The sequence shown here is derived from an EMBL/GenBank/DDBJ whole genome shotgun (WGS) entry which is preliminary data.</text>
</comment>
<feature type="domain" description="Mannosyl-glycoprotein endo-beta-N-acetylglucosamidase-like" evidence="3">
    <location>
        <begin position="173"/>
        <end position="327"/>
    </location>
</feature>
<dbReference type="SUPFAM" id="SSF51261">
    <property type="entry name" value="Duplicated hybrid motif"/>
    <property type="match status" value="1"/>
</dbReference>
<dbReference type="InterPro" id="IPR051056">
    <property type="entry name" value="Glycosyl_Hydrolase_73"/>
</dbReference>
<dbReference type="InterPro" id="IPR002901">
    <property type="entry name" value="MGlyc_endo_b_GlcNAc-like_dom"/>
</dbReference>
<evidence type="ECO:0000256" key="1">
    <source>
        <dbReference type="ARBA" id="ARBA00022801"/>
    </source>
</evidence>
<feature type="chain" id="PRO_5041643438" evidence="2">
    <location>
        <begin position="22"/>
        <end position="333"/>
    </location>
</feature>
<dbReference type="PANTHER" id="PTHR33308:SF9">
    <property type="entry name" value="PEPTIDOGLYCAN HYDROLASE FLGJ"/>
    <property type="match status" value="1"/>
</dbReference>
<sequence>MKKRLKWIILCHIFLPFQALAQMHTDDMNYWIEKYQSVSYPLKSIHISSSYGKRADPFTGKGRFHQGIDLEAKYEVVFAMFDAEIKRVGYDPMSGNFITLKAGNYTISYCHLSEIWVKEDELVYAGQELGRSGSTGRATGPHLHISCRLHGKIENPYHLLTFVRDTQLKAVDALGLNKDIKLSPEDFLRTYAPQAMHQQRKYGIPASVILSQMAFESGWGTSKLARSEHNFFGIKASSRWIEKGLPYSIHDDDRENEKFCNFSSPEESMEYHSRLLMSERYRRCHQYAPTDHKNWLRGIKAAGYATNIHYVRSCEKIINRYKLYKYDYLASKT</sequence>
<dbReference type="InterPro" id="IPR016047">
    <property type="entry name" value="M23ase_b-sheet_dom"/>
</dbReference>
<gene>
    <name evidence="4" type="ORF">CFT61_04070</name>
</gene>
<dbReference type="GO" id="GO:0004040">
    <property type="term" value="F:amidase activity"/>
    <property type="evidence" value="ECO:0007669"/>
    <property type="project" value="InterPro"/>
</dbReference>
<evidence type="ECO:0000256" key="2">
    <source>
        <dbReference type="SAM" id="SignalP"/>
    </source>
</evidence>
<protein>
    <submittedName>
        <fullName evidence="4">Peptidase M23</fullName>
    </submittedName>
</protein>
<feature type="signal peptide" evidence="2">
    <location>
        <begin position="1"/>
        <end position="21"/>
    </location>
</feature>
<dbReference type="Gene3D" id="1.10.530.10">
    <property type="match status" value="1"/>
</dbReference>
<dbReference type="SMART" id="SM00047">
    <property type="entry name" value="LYZ2"/>
    <property type="match status" value="1"/>
</dbReference>
<dbReference type="PANTHER" id="PTHR33308">
    <property type="entry name" value="PEPTIDOGLYCAN HYDROLASE FLGJ"/>
    <property type="match status" value="1"/>
</dbReference>
<evidence type="ECO:0000259" key="3">
    <source>
        <dbReference type="SMART" id="SM00047"/>
    </source>
</evidence>
<dbReference type="Pfam" id="PF01551">
    <property type="entry name" value="Peptidase_M23"/>
    <property type="match status" value="1"/>
</dbReference>